<dbReference type="OrthoDB" id="9948147at2"/>
<sequence length="144" mass="15113">MIGWLSANDLVGDTADNPVTDAGNRWAATPSPIASEGTIMIVLPRPLIAAAIAIAIAIGRMPGEPPKILPAMQRVSLIAWLAGTRSRRPLADPQLEVVRAISASLARGASAIRHDLLTAVLLAGWTIEDLRLAFPDVPVSRGKG</sequence>
<evidence type="ECO:0000313" key="2">
    <source>
        <dbReference type="Proteomes" id="UP000218366"/>
    </source>
</evidence>
<accession>A0A2A4B938</accession>
<dbReference type="RefSeq" id="WP_096342702.1">
    <property type="nucleotide sequence ID" value="NZ_NWMW01000001.1"/>
</dbReference>
<evidence type="ECO:0000313" key="1">
    <source>
        <dbReference type="EMBL" id="PCD04308.1"/>
    </source>
</evidence>
<name>A0A2A4B938_9SPHN</name>
<comment type="caution">
    <text evidence="1">The sequence shown here is derived from an EMBL/GenBank/DDBJ whole genome shotgun (WGS) entry which is preliminary data.</text>
</comment>
<keyword evidence="2" id="KW-1185">Reference proteome</keyword>
<dbReference type="AlphaFoldDB" id="A0A2A4B938"/>
<organism evidence="1 2">
    <name type="scientific">Sphingomonas spermidinifaciens</name>
    <dbReference type="NCBI Taxonomy" id="1141889"/>
    <lineage>
        <taxon>Bacteria</taxon>
        <taxon>Pseudomonadati</taxon>
        <taxon>Pseudomonadota</taxon>
        <taxon>Alphaproteobacteria</taxon>
        <taxon>Sphingomonadales</taxon>
        <taxon>Sphingomonadaceae</taxon>
        <taxon>Sphingomonas</taxon>
    </lineage>
</organism>
<gene>
    <name evidence="1" type="ORF">COC42_08505</name>
</gene>
<dbReference type="Proteomes" id="UP000218366">
    <property type="component" value="Unassembled WGS sequence"/>
</dbReference>
<proteinExistence type="predicted"/>
<protein>
    <submittedName>
        <fullName evidence="1">Uncharacterized protein</fullName>
    </submittedName>
</protein>
<dbReference type="EMBL" id="NWMW01000001">
    <property type="protein sequence ID" value="PCD04308.1"/>
    <property type="molecule type" value="Genomic_DNA"/>
</dbReference>
<reference evidence="1 2" key="1">
    <citation type="submission" date="2017-09" db="EMBL/GenBank/DDBJ databases">
        <title>Sphingomonas spermidinifaciens 9NM-10, whole genome shotgun sequence.</title>
        <authorList>
            <person name="Feng G."/>
            <person name="Zhu H."/>
        </authorList>
    </citation>
    <scope>NUCLEOTIDE SEQUENCE [LARGE SCALE GENOMIC DNA]</scope>
    <source>
        <strain evidence="1 2">9NM-10</strain>
    </source>
</reference>